<evidence type="ECO:0000259" key="2">
    <source>
        <dbReference type="PROSITE" id="PS51677"/>
    </source>
</evidence>
<dbReference type="PANTHER" id="PTHR10587:SF125">
    <property type="entry name" value="POLYSACCHARIDE DEACETYLASE YHEN-RELATED"/>
    <property type="match status" value="1"/>
</dbReference>
<dbReference type="GO" id="GO:0016810">
    <property type="term" value="F:hydrolase activity, acting on carbon-nitrogen (but not peptide) bonds"/>
    <property type="evidence" value="ECO:0007669"/>
    <property type="project" value="InterPro"/>
</dbReference>
<keyword evidence="1" id="KW-0472">Membrane</keyword>
<dbReference type="InterPro" id="IPR050248">
    <property type="entry name" value="Polysacc_deacetylase_ArnD"/>
</dbReference>
<keyword evidence="3" id="KW-0858">Xylan degradation</keyword>
<dbReference type="AlphaFoldDB" id="A0A174YND7"/>
<feature type="domain" description="NodB homology" evidence="2">
    <location>
        <begin position="280"/>
        <end position="470"/>
    </location>
</feature>
<keyword evidence="1" id="KW-1133">Transmembrane helix</keyword>
<dbReference type="Pfam" id="PF01522">
    <property type="entry name" value="Polysacc_deac_1"/>
    <property type="match status" value="1"/>
</dbReference>
<dbReference type="OrthoDB" id="9806342at2"/>
<dbReference type="SUPFAM" id="SSF88713">
    <property type="entry name" value="Glycoside hydrolase/deacetylase"/>
    <property type="match status" value="1"/>
</dbReference>
<dbReference type="InterPro" id="IPR011330">
    <property type="entry name" value="Glyco_hydro/deAcase_b/a-brl"/>
</dbReference>
<dbReference type="RefSeq" id="WP_055214264.1">
    <property type="nucleotide sequence ID" value="NZ_CZBU01000001.1"/>
</dbReference>
<keyword evidence="1" id="KW-0812">Transmembrane</keyword>
<accession>A0A174YND7</accession>
<gene>
    <name evidence="3" type="ORF">ERS852490_00388</name>
</gene>
<reference evidence="3 4" key="1">
    <citation type="submission" date="2015-09" db="EMBL/GenBank/DDBJ databases">
        <authorList>
            <consortium name="Pathogen Informatics"/>
        </authorList>
    </citation>
    <scope>NUCLEOTIDE SEQUENCE [LARGE SCALE GENOMIC DNA]</scope>
    <source>
        <strain evidence="3 4">2789STDY5834875</strain>
    </source>
</reference>
<dbReference type="Pfam" id="PF16403">
    <property type="entry name" value="Bact_surface_Ig-like"/>
    <property type="match status" value="2"/>
</dbReference>
<dbReference type="InterPro" id="IPR013783">
    <property type="entry name" value="Ig-like_fold"/>
</dbReference>
<dbReference type="InterPro" id="IPR032179">
    <property type="entry name" value="Cry22Aa_Ig-like"/>
</dbReference>
<evidence type="ECO:0000256" key="1">
    <source>
        <dbReference type="SAM" id="Phobius"/>
    </source>
</evidence>
<dbReference type="EMBL" id="CZBU01000001">
    <property type="protein sequence ID" value="CUQ75222.1"/>
    <property type="molecule type" value="Genomic_DNA"/>
</dbReference>
<name>A0A174YND7_9FIRM</name>
<keyword evidence="3" id="KW-0378">Hydrolase</keyword>
<keyword evidence="3" id="KW-0624">Polysaccharide degradation</keyword>
<dbReference type="GO" id="GO:0045493">
    <property type="term" value="P:xylan catabolic process"/>
    <property type="evidence" value="ECO:0007669"/>
    <property type="project" value="UniProtKB-KW"/>
</dbReference>
<keyword evidence="3" id="KW-0119">Carbohydrate metabolism</keyword>
<keyword evidence="3" id="KW-0326">Glycosidase</keyword>
<dbReference type="PANTHER" id="PTHR10587">
    <property type="entry name" value="GLYCOSYL TRANSFERASE-RELATED"/>
    <property type="match status" value="1"/>
</dbReference>
<sequence length="485" mass="52869">MNNRWVKYLMAGSVTVLMVLVIIFIIRSVKENSLAVSCPDTLVVEYGSTDDEADINETIKKNVLRKKDNKTNIEIEGNVDVTKLGKYDIKIVASRKKKHISRKVAVKVVDTQAPVISLSGDTEITLEAGSNYEEAGFSAVDNYDGDITDKVETSAEVDIYTTGDTTIVYSVKDSSGNEAFTERVIHVEDTTAPQISLTGGEVYYIRMGDTYSEPGYIAVDMCDGDVTDKVSVSGNVDTANAGKYTVTYNVSDNCGNESEVQRTVKVVAPMSDDAVNPGDKVVYLTFDDGPGPYTEKLLDILDRYNVKATFFVTNGKPDYQNLIAQEAQRGHTVAIHSASHDYAKIYQSVDAYFADFDEMNSIITAQTGKAADLVRFPGGSSNTISKTYCYGIMSQLVCAVEERGFRYCDWNVSSGDAGGTTSTSQVVANVIAGIKSNNVSVVLQHDIKNFSVDAVEQIIQWGLSEGYTFLPMTSTTPMSHHGVNN</sequence>
<dbReference type="GO" id="GO:0016798">
    <property type="term" value="F:hydrolase activity, acting on glycosyl bonds"/>
    <property type="evidence" value="ECO:0007669"/>
    <property type="project" value="UniProtKB-KW"/>
</dbReference>
<organism evidence="3 4">
    <name type="scientific">Lachnospira eligens</name>
    <dbReference type="NCBI Taxonomy" id="39485"/>
    <lineage>
        <taxon>Bacteria</taxon>
        <taxon>Bacillati</taxon>
        <taxon>Bacillota</taxon>
        <taxon>Clostridia</taxon>
        <taxon>Lachnospirales</taxon>
        <taxon>Lachnospiraceae</taxon>
        <taxon>Lachnospira</taxon>
    </lineage>
</organism>
<dbReference type="Gene3D" id="3.20.20.370">
    <property type="entry name" value="Glycoside hydrolase/deacetylase"/>
    <property type="match status" value="1"/>
</dbReference>
<feature type="transmembrane region" description="Helical" evidence="1">
    <location>
        <begin position="6"/>
        <end position="26"/>
    </location>
</feature>
<dbReference type="PROSITE" id="PS51677">
    <property type="entry name" value="NODB"/>
    <property type="match status" value="1"/>
</dbReference>
<dbReference type="CDD" id="cd10944">
    <property type="entry name" value="CE4_SmPgdA_like"/>
    <property type="match status" value="1"/>
</dbReference>
<dbReference type="Gene3D" id="2.60.40.10">
    <property type="entry name" value="Immunoglobulins"/>
    <property type="match status" value="2"/>
</dbReference>
<protein>
    <submittedName>
        <fullName evidence="3">Bifunctional xylanase/deacetylase</fullName>
    </submittedName>
</protein>
<dbReference type="InterPro" id="IPR002509">
    <property type="entry name" value="NODB_dom"/>
</dbReference>
<proteinExistence type="predicted"/>
<evidence type="ECO:0000313" key="3">
    <source>
        <dbReference type="EMBL" id="CUQ75222.1"/>
    </source>
</evidence>
<evidence type="ECO:0000313" key="4">
    <source>
        <dbReference type="Proteomes" id="UP000095621"/>
    </source>
</evidence>
<dbReference type="Proteomes" id="UP000095621">
    <property type="component" value="Unassembled WGS sequence"/>
</dbReference>